<comment type="caution">
    <text evidence="1">The sequence shown here is derived from an EMBL/GenBank/DDBJ whole genome shotgun (WGS) entry which is preliminary data.</text>
</comment>
<dbReference type="EMBL" id="CAXDID020000096">
    <property type="protein sequence ID" value="CAL6024793.1"/>
    <property type="molecule type" value="Genomic_DNA"/>
</dbReference>
<keyword evidence="3" id="KW-1185">Reference proteome</keyword>
<evidence type="ECO:0000313" key="1">
    <source>
        <dbReference type="EMBL" id="CAI9972766.1"/>
    </source>
</evidence>
<accession>A0AA86R7D4</accession>
<dbReference type="Proteomes" id="UP001642409">
    <property type="component" value="Unassembled WGS sequence"/>
</dbReference>
<reference evidence="1" key="1">
    <citation type="submission" date="2023-06" db="EMBL/GenBank/DDBJ databases">
        <authorList>
            <person name="Kurt Z."/>
        </authorList>
    </citation>
    <scope>NUCLEOTIDE SEQUENCE</scope>
</reference>
<protein>
    <submittedName>
        <fullName evidence="2">Hypothetical_protein</fullName>
    </submittedName>
</protein>
<name>A0AA86R7D4_9EUKA</name>
<organism evidence="1">
    <name type="scientific">Hexamita inflata</name>
    <dbReference type="NCBI Taxonomy" id="28002"/>
    <lineage>
        <taxon>Eukaryota</taxon>
        <taxon>Metamonada</taxon>
        <taxon>Diplomonadida</taxon>
        <taxon>Hexamitidae</taxon>
        <taxon>Hexamitinae</taxon>
        <taxon>Hexamita</taxon>
    </lineage>
</organism>
<dbReference type="AlphaFoldDB" id="A0AA86R7D4"/>
<reference evidence="2 3" key="2">
    <citation type="submission" date="2024-07" db="EMBL/GenBank/DDBJ databases">
        <authorList>
            <person name="Akdeniz Z."/>
        </authorList>
    </citation>
    <scope>NUCLEOTIDE SEQUENCE [LARGE SCALE GENOMIC DNA]</scope>
</reference>
<evidence type="ECO:0000313" key="2">
    <source>
        <dbReference type="EMBL" id="CAL6024793.1"/>
    </source>
</evidence>
<gene>
    <name evidence="2" type="ORF">HINF_LOCUS29790</name>
    <name evidence="1" type="ORF">HINF_LOCUS60411</name>
</gene>
<evidence type="ECO:0000313" key="3">
    <source>
        <dbReference type="Proteomes" id="UP001642409"/>
    </source>
</evidence>
<proteinExistence type="predicted"/>
<dbReference type="EMBL" id="CATOUU010001114">
    <property type="protein sequence ID" value="CAI9972766.1"/>
    <property type="molecule type" value="Genomic_DNA"/>
</dbReference>
<sequence length="138" mass="15807">MKLHSLFANRVNINAGIFAQRPISSFLPPLCNHGKNNNPLDRRRNRLVAQVGGPVQQQLQAGGKRLSVQVLQPGERTLFQCAEQKAKPRRRKQVLGDSTNSNHHRCAQLLRRRKREECAGLENLDDYSSFYPFQDLFE</sequence>